<reference evidence="2" key="1">
    <citation type="submission" date="2010-08" db="EMBL/GenBank/DDBJ databases">
        <authorList>
            <consortium name="Caenorhabditis japonica Sequencing Consortium"/>
            <person name="Wilson R.K."/>
        </authorList>
    </citation>
    <scope>NUCLEOTIDE SEQUENCE [LARGE SCALE GENOMIC DNA]</scope>
    <source>
        <strain evidence="2">DF5081</strain>
    </source>
</reference>
<accession>A0A8R1E8R1</accession>
<proteinExistence type="predicted"/>
<reference evidence="1" key="2">
    <citation type="submission" date="2022-06" db="UniProtKB">
        <authorList>
            <consortium name="EnsemblMetazoa"/>
        </authorList>
    </citation>
    <scope>IDENTIFICATION</scope>
    <source>
        <strain evidence="1">DF5081</strain>
    </source>
</reference>
<sequence length="206" mass="23757">MYTITEISLALNKIELRHDTTSSAIPNIAALFNVSSFSFNEGNIELLHNLNNNIITLIDELKSPSPQKENIKTLYRWVKDNTGQYVAPIKLSFPQLGPLLDCFENARSFLVGIEQYQLLTNNTYSTLLIKSLDNLQPYTTIIETLSNYERIQYITEEFDEMNKLINKTVNISDNFTFAKLPRGSENIENFSEDFDDKWLEKLLKNC</sequence>
<protein>
    <submittedName>
        <fullName evidence="1">Uncharacterized protein</fullName>
    </submittedName>
</protein>
<dbReference type="AlphaFoldDB" id="A0A8R1E8R1"/>
<evidence type="ECO:0000313" key="2">
    <source>
        <dbReference type="Proteomes" id="UP000005237"/>
    </source>
</evidence>
<evidence type="ECO:0000313" key="1">
    <source>
        <dbReference type="EnsemblMetazoa" id="CJA26669.1"/>
    </source>
</evidence>
<organism evidence="1 2">
    <name type="scientific">Caenorhabditis japonica</name>
    <dbReference type="NCBI Taxonomy" id="281687"/>
    <lineage>
        <taxon>Eukaryota</taxon>
        <taxon>Metazoa</taxon>
        <taxon>Ecdysozoa</taxon>
        <taxon>Nematoda</taxon>
        <taxon>Chromadorea</taxon>
        <taxon>Rhabditida</taxon>
        <taxon>Rhabditina</taxon>
        <taxon>Rhabditomorpha</taxon>
        <taxon>Rhabditoidea</taxon>
        <taxon>Rhabditidae</taxon>
        <taxon>Peloderinae</taxon>
        <taxon>Caenorhabditis</taxon>
    </lineage>
</organism>
<name>A0A8R1E8R1_CAEJA</name>
<dbReference type="Proteomes" id="UP000005237">
    <property type="component" value="Unassembled WGS sequence"/>
</dbReference>
<dbReference type="EnsemblMetazoa" id="CJA26669.1">
    <property type="protein sequence ID" value="CJA26669.1"/>
    <property type="gene ID" value="WBGene00182241"/>
</dbReference>
<keyword evidence="2" id="KW-1185">Reference proteome</keyword>